<dbReference type="EMBL" id="WOFE01000003">
    <property type="protein sequence ID" value="MBM5571796.1"/>
    <property type="molecule type" value="Genomic_DNA"/>
</dbReference>
<dbReference type="InterPro" id="IPR029024">
    <property type="entry name" value="TerB-like"/>
</dbReference>
<comment type="caution">
    <text evidence="2">The sequence shown here is derived from an EMBL/GenBank/DDBJ whole genome shotgun (WGS) entry which is preliminary data.</text>
</comment>
<dbReference type="InterPro" id="IPR007791">
    <property type="entry name" value="DjlA_N"/>
</dbReference>
<dbReference type="RefSeq" id="WP_203571120.1">
    <property type="nucleotide sequence ID" value="NZ_WOFE01000003.1"/>
</dbReference>
<reference evidence="2 3" key="1">
    <citation type="submission" date="2019-11" db="EMBL/GenBank/DDBJ databases">
        <title>Novel Deefgea species.</title>
        <authorList>
            <person name="Han J.-H."/>
        </authorList>
    </citation>
    <scope>NUCLEOTIDE SEQUENCE [LARGE SCALE GENOMIC DNA]</scope>
    <source>
        <strain evidence="2 3">LMG 24817</strain>
    </source>
</reference>
<dbReference type="Pfam" id="PF05099">
    <property type="entry name" value="TerB"/>
    <property type="match status" value="1"/>
</dbReference>
<accession>A0ABS2CCD0</accession>
<feature type="domain" description="Co-chaperone DjlA N-terminal" evidence="1">
    <location>
        <begin position="19"/>
        <end position="134"/>
    </location>
</feature>
<sequence length="167" mass="18349">MGLFDMFKSDTSTTMSPHFAFATGLLYMMSADGEMDNEEVGHLLSVLGGQKSSSGAIGVGAQNRQLLDRALAYRQKNSIDTFLAEATPVLTDAQKMCILMNMLDSAFSDGEAEPEEQALFAKIQTAFGISDERFKPFFEVLMVKNDRSVFVNKDHPSNQPGYTVKLS</sequence>
<name>A0ABS2CCD0_9NEIS</name>
<dbReference type="Proteomes" id="UP001195660">
    <property type="component" value="Unassembled WGS sequence"/>
</dbReference>
<evidence type="ECO:0000313" key="2">
    <source>
        <dbReference type="EMBL" id="MBM5571796.1"/>
    </source>
</evidence>
<gene>
    <name evidence="2" type="ORF">GM173_09400</name>
</gene>
<dbReference type="Gene3D" id="1.10.3680.10">
    <property type="entry name" value="TerB-like"/>
    <property type="match status" value="1"/>
</dbReference>
<dbReference type="SUPFAM" id="SSF158682">
    <property type="entry name" value="TerB-like"/>
    <property type="match status" value="1"/>
</dbReference>
<proteinExistence type="predicted"/>
<protein>
    <submittedName>
        <fullName evidence="2">TerB family tellurite resistance protein</fullName>
    </submittedName>
</protein>
<organism evidence="2 3">
    <name type="scientific">Deefgea chitinilytica</name>
    <dbReference type="NCBI Taxonomy" id="570276"/>
    <lineage>
        <taxon>Bacteria</taxon>
        <taxon>Pseudomonadati</taxon>
        <taxon>Pseudomonadota</taxon>
        <taxon>Betaproteobacteria</taxon>
        <taxon>Neisseriales</taxon>
        <taxon>Chitinibacteraceae</taxon>
        <taxon>Deefgea</taxon>
    </lineage>
</organism>
<evidence type="ECO:0000313" key="3">
    <source>
        <dbReference type="Proteomes" id="UP001195660"/>
    </source>
</evidence>
<keyword evidence="3" id="KW-1185">Reference proteome</keyword>
<evidence type="ECO:0000259" key="1">
    <source>
        <dbReference type="Pfam" id="PF05099"/>
    </source>
</evidence>
<dbReference type="CDD" id="cd07177">
    <property type="entry name" value="terB_like"/>
    <property type="match status" value="1"/>
</dbReference>